<protein>
    <submittedName>
        <fullName evidence="2">Uncharacterized protein</fullName>
    </submittedName>
</protein>
<evidence type="ECO:0000256" key="1">
    <source>
        <dbReference type="SAM" id="MobiDB-lite"/>
    </source>
</evidence>
<gene>
    <name evidence="2" type="ORF">ESCO13_00081</name>
</gene>
<evidence type="ECO:0000313" key="3">
    <source>
        <dbReference type="Proteomes" id="UP000225358"/>
    </source>
</evidence>
<sequence>MTTKFKTVEEAVKAAYEALAEAEQLADETGEGFSFSPEYGMGGYYDPEDENENTGTNWHPSSLSC</sequence>
<name>A0A1D7XF88_9CAUD</name>
<dbReference type="Proteomes" id="UP000225358">
    <property type="component" value="Segment"/>
</dbReference>
<keyword evidence="3" id="KW-1185">Reference proteome</keyword>
<proteinExistence type="predicted"/>
<dbReference type="EMBL" id="KX552041">
    <property type="protein sequence ID" value="AOQ27210.1"/>
    <property type="molecule type" value="Genomic_DNA"/>
</dbReference>
<organism evidence="2 3">
    <name type="scientific">Escherichia phage ESCO13</name>
    <dbReference type="NCBI Taxonomy" id="1881104"/>
    <lineage>
        <taxon>Viruses</taxon>
        <taxon>Duplodnaviria</taxon>
        <taxon>Heunggongvirae</taxon>
        <taxon>Uroviricota</taxon>
        <taxon>Caudoviricetes</taxon>
        <taxon>Stephanstirmvirinae</taxon>
        <taxon>Phapecoctavirus</taxon>
        <taxon>Phapecoctavirus ESCO13</taxon>
    </lineage>
</organism>
<accession>A0A1D7XF88</accession>
<evidence type="ECO:0000313" key="2">
    <source>
        <dbReference type="EMBL" id="AOQ27210.1"/>
    </source>
</evidence>
<feature type="compositionally biased region" description="Polar residues" evidence="1">
    <location>
        <begin position="53"/>
        <end position="65"/>
    </location>
</feature>
<reference evidence="2" key="1">
    <citation type="submission" date="2017-02" db="EMBL/GenBank/DDBJ databases">
        <title>Complete genome sequence of two Escherichia coli phages, vB_EcoM_ ESCO5 and vB_EcoM_ESCO13, which are related to phAPEC8.</title>
        <authorList>
            <person name="Trotereau A."/>
            <person name="Gonnet M."/>
            <person name="Viardot A."/>
            <person name="Lalmanach A.-C."/>
            <person name="Guabiraba R."/>
            <person name="Chanteloup N."/>
            <person name="Schouler C."/>
        </authorList>
    </citation>
    <scope>NUCLEOTIDE SEQUENCE [LARGE SCALE GENOMIC DNA]</scope>
</reference>
<feature type="region of interest" description="Disordered" evidence="1">
    <location>
        <begin position="25"/>
        <end position="65"/>
    </location>
</feature>